<protein>
    <submittedName>
        <fullName evidence="3">Pyrimidine kinase</fullName>
    </submittedName>
</protein>
<dbReference type="SUPFAM" id="SSF46785">
    <property type="entry name" value="Winged helix' DNA-binding domain"/>
    <property type="match status" value="1"/>
</dbReference>
<proteinExistence type="predicted"/>
<dbReference type="NCBIfam" id="NF007416">
    <property type="entry name" value="PRK09954.1"/>
    <property type="match status" value="1"/>
</dbReference>
<evidence type="ECO:0000256" key="1">
    <source>
        <dbReference type="ARBA" id="ARBA00022679"/>
    </source>
</evidence>
<dbReference type="CDD" id="cd01941">
    <property type="entry name" value="YeiC_kinase_like"/>
    <property type="match status" value="1"/>
</dbReference>
<dbReference type="InterPro" id="IPR011611">
    <property type="entry name" value="PfkB_dom"/>
</dbReference>
<dbReference type="InterPro" id="IPR036388">
    <property type="entry name" value="WH-like_DNA-bd_sf"/>
</dbReference>
<keyword evidence="2 3" id="KW-0418">Kinase</keyword>
<dbReference type="AlphaFoldDB" id="A0A078L763"/>
<dbReference type="PROSITE" id="PS00583">
    <property type="entry name" value="PFKB_KINASES_1"/>
    <property type="match status" value="1"/>
</dbReference>
<dbReference type="CDD" id="cd00090">
    <property type="entry name" value="HTH_ARSR"/>
    <property type="match status" value="1"/>
</dbReference>
<dbReference type="Pfam" id="PF13412">
    <property type="entry name" value="HTH_24"/>
    <property type="match status" value="1"/>
</dbReference>
<name>A0A078L763_CITKO</name>
<dbReference type="OMA" id="NPGHINI"/>
<dbReference type="GO" id="GO:0006355">
    <property type="term" value="P:regulation of DNA-templated transcription"/>
    <property type="evidence" value="ECO:0007669"/>
    <property type="project" value="UniProtKB-ARBA"/>
</dbReference>
<dbReference type="PATRIC" id="fig|545.12.peg.660"/>
<dbReference type="PANTHER" id="PTHR10584:SF166">
    <property type="entry name" value="RIBOKINASE"/>
    <property type="match status" value="1"/>
</dbReference>
<dbReference type="Gene3D" id="1.10.10.10">
    <property type="entry name" value="Winged helix-like DNA-binding domain superfamily/Winged helix DNA-binding domain"/>
    <property type="match status" value="1"/>
</dbReference>
<dbReference type="InterPro" id="IPR002173">
    <property type="entry name" value="Carboh/pur_kinase_PfkB_CS"/>
</dbReference>
<dbReference type="Pfam" id="PF00294">
    <property type="entry name" value="PfkB"/>
    <property type="match status" value="1"/>
</dbReference>
<keyword evidence="1" id="KW-0808">Transferase</keyword>
<accession>A0A078L763</accession>
<dbReference type="InterPro" id="IPR029056">
    <property type="entry name" value="Ribokinase-like"/>
</dbReference>
<dbReference type="PROSITE" id="PS00584">
    <property type="entry name" value="PFKB_KINASES_2"/>
    <property type="match status" value="1"/>
</dbReference>
<dbReference type="InterPro" id="IPR011991">
    <property type="entry name" value="ArsR-like_HTH"/>
</dbReference>
<dbReference type="EMBL" id="LK931336">
    <property type="protein sequence ID" value="CDZ82580.1"/>
    <property type="molecule type" value="Genomic_DNA"/>
</dbReference>
<reference evidence="3" key="1">
    <citation type="submission" date="2014-06" db="EMBL/GenBank/DDBJ databases">
        <authorList>
            <person name="Urmite Genomes Urmite Genomes"/>
        </authorList>
    </citation>
    <scope>NUCLEOTIDE SEQUENCE</scope>
</reference>
<dbReference type="Gene3D" id="3.40.1190.20">
    <property type="match status" value="1"/>
</dbReference>
<evidence type="ECO:0000313" key="3">
    <source>
        <dbReference type="EMBL" id="CDZ82580.1"/>
    </source>
</evidence>
<dbReference type="InterPro" id="IPR036390">
    <property type="entry name" value="WH_DNA-bd_sf"/>
</dbReference>
<dbReference type="PANTHER" id="PTHR10584">
    <property type="entry name" value="SUGAR KINASE"/>
    <property type="match status" value="1"/>
</dbReference>
<dbReference type="SUPFAM" id="SSF53613">
    <property type="entry name" value="Ribokinase-like"/>
    <property type="match status" value="1"/>
</dbReference>
<dbReference type="GO" id="GO:0016301">
    <property type="term" value="F:kinase activity"/>
    <property type="evidence" value="ECO:0007669"/>
    <property type="project" value="UniProtKB-KW"/>
</dbReference>
<gene>
    <name evidence="3" type="ORF">BN1086_00659</name>
</gene>
<sequence>MMNDREKQILKILRRNPLIQQNEIADILQISRSRVAAHIMDLMRKGMIKGKGYILTEQEYCVVVGAINMDIRGVADIHYPQAASNPGSIHCSAGGVGRNIAHNLALLGRDVHLLSAVGSDFYGETLLEQTRQAGVNISSCIRLHGHNTSTYLSIANQQEETVLAINDTHILQQLTPQLLNSSRDLIRHAGVVLADCNLTPEAIEWVFTIADEIPVFIDTVSEFKAEKIRTWYSRIHTLKPTQKELEILWGKAVRSDADRVQAVNDLHQQGVQRIFVCLEDEAVFCSEKNGEQFLLTPPSHTRVDSFGADDGFMAGLLYSFLEGSDFRDSANFAMACAALSRASISINNPTLSADNALYLLKTTLA</sequence>
<evidence type="ECO:0000256" key="2">
    <source>
        <dbReference type="ARBA" id="ARBA00022777"/>
    </source>
</evidence>
<organism evidence="3">
    <name type="scientific">Citrobacter koseri</name>
    <name type="common">Citrobacter diversus</name>
    <dbReference type="NCBI Taxonomy" id="545"/>
    <lineage>
        <taxon>Bacteria</taxon>
        <taxon>Pseudomonadati</taxon>
        <taxon>Pseudomonadota</taxon>
        <taxon>Gammaproteobacteria</taxon>
        <taxon>Enterobacterales</taxon>
        <taxon>Enterobacteriaceae</taxon>
        <taxon>Citrobacter</taxon>
    </lineage>
</organism>